<dbReference type="PIRSF" id="PIRSF001619">
    <property type="entry name" value="Biotin_synth"/>
    <property type="match status" value="1"/>
</dbReference>
<keyword evidence="6 13" id="KW-0949">S-adenosyl-L-methionine</keyword>
<dbReference type="Gene3D" id="3.20.20.70">
    <property type="entry name" value="Aldolase class I"/>
    <property type="match status" value="1"/>
</dbReference>
<feature type="binding site" evidence="13 14">
    <location>
        <position position="69"/>
    </location>
    <ligand>
        <name>[4Fe-4S] cluster</name>
        <dbReference type="ChEBI" id="CHEBI:49883"/>
        <note>4Fe-4S-S-AdoMet</note>
    </ligand>
</feature>
<feature type="region of interest" description="Disordered" evidence="15">
    <location>
        <begin position="322"/>
        <end position="365"/>
    </location>
</feature>
<comment type="pathway">
    <text evidence="1 13">Cofactor biosynthesis; biotin biosynthesis; biotin from 7,8-diaminononanoate: step 2/2.</text>
</comment>
<dbReference type="SFLD" id="SFLDS00029">
    <property type="entry name" value="Radical_SAM"/>
    <property type="match status" value="1"/>
</dbReference>
<evidence type="ECO:0000256" key="4">
    <source>
        <dbReference type="ARBA" id="ARBA00022485"/>
    </source>
</evidence>
<keyword evidence="10 13" id="KW-0408">Iron</keyword>
<dbReference type="CDD" id="cd01335">
    <property type="entry name" value="Radical_SAM"/>
    <property type="match status" value="1"/>
</dbReference>
<keyword evidence="9 13" id="KW-0093">Biotin biosynthesis</keyword>
<dbReference type="InterPro" id="IPR058240">
    <property type="entry name" value="rSAM_sf"/>
</dbReference>
<feature type="domain" description="Radical SAM core" evidence="16">
    <location>
        <begin position="50"/>
        <end position="269"/>
    </location>
</feature>
<dbReference type="SMART" id="SM00729">
    <property type="entry name" value="Elp3"/>
    <property type="match status" value="1"/>
</dbReference>
<dbReference type="GO" id="GO:0009102">
    <property type="term" value="P:biotin biosynthetic process"/>
    <property type="evidence" value="ECO:0007669"/>
    <property type="project" value="UniProtKB-UniRule"/>
</dbReference>
<dbReference type="Pfam" id="PF06968">
    <property type="entry name" value="BATS"/>
    <property type="match status" value="1"/>
</dbReference>
<feature type="binding site" evidence="13 14">
    <location>
        <position position="109"/>
    </location>
    <ligand>
        <name>[2Fe-2S] cluster</name>
        <dbReference type="ChEBI" id="CHEBI:190135"/>
    </ligand>
</feature>
<dbReference type="PANTHER" id="PTHR22976:SF2">
    <property type="entry name" value="BIOTIN SYNTHASE, MITOCHONDRIAL"/>
    <property type="match status" value="1"/>
</dbReference>
<dbReference type="PROSITE" id="PS51918">
    <property type="entry name" value="RADICAL_SAM"/>
    <property type="match status" value="1"/>
</dbReference>
<evidence type="ECO:0000256" key="12">
    <source>
        <dbReference type="ARBA" id="ARBA00051157"/>
    </source>
</evidence>
<comment type="catalytic activity">
    <reaction evidence="12 13">
        <text>(4R,5S)-dethiobiotin + (sulfur carrier)-SH + 2 reduced [2Fe-2S]-[ferredoxin] + 2 S-adenosyl-L-methionine = (sulfur carrier)-H + biotin + 2 5'-deoxyadenosine + 2 L-methionine + 2 oxidized [2Fe-2S]-[ferredoxin]</text>
        <dbReference type="Rhea" id="RHEA:22060"/>
        <dbReference type="Rhea" id="RHEA-COMP:10000"/>
        <dbReference type="Rhea" id="RHEA-COMP:10001"/>
        <dbReference type="Rhea" id="RHEA-COMP:14737"/>
        <dbReference type="Rhea" id="RHEA-COMP:14739"/>
        <dbReference type="ChEBI" id="CHEBI:17319"/>
        <dbReference type="ChEBI" id="CHEBI:29917"/>
        <dbReference type="ChEBI" id="CHEBI:33737"/>
        <dbReference type="ChEBI" id="CHEBI:33738"/>
        <dbReference type="ChEBI" id="CHEBI:57586"/>
        <dbReference type="ChEBI" id="CHEBI:57844"/>
        <dbReference type="ChEBI" id="CHEBI:59789"/>
        <dbReference type="ChEBI" id="CHEBI:64428"/>
        <dbReference type="ChEBI" id="CHEBI:149473"/>
        <dbReference type="EC" id="2.8.1.6"/>
    </reaction>
</comment>
<comment type="subunit">
    <text evidence="13">Homodimer.</text>
</comment>
<comment type="cofactor">
    <cofactor evidence="13 14">
        <name>[4Fe-4S] cluster</name>
        <dbReference type="ChEBI" id="CHEBI:49883"/>
    </cofactor>
    <text evidence="13 14">Binds 1 [4Fe-4S] cluster. The cluster is coordinated with 3 cysteines and an exchangeable S-adenosyl-L-methionine.</text>
</comment>
<evidence type="ECO:0000256" key="6">
    <source>
        <dbReference type="ARBA" id="ARBA00022691"/>
    </source>
</evidence>
<feature type="binding site" evidence="13 14">
    <location>
        <position position="65"/>
    </location>
    <ligand>
        <name>[4Fe-4S] cluster</name>
        <dbReference type="ChEBI" id="CHEBI:49883"/>
        <note>4Fe-4S-S-AdoMet</note>
    </ligand>
</feature>
<dbReference type="InterPro" id="IPR006638">
    <property type="entry name" value="Elp3/MiaA/NifB-like_rSAM"/>
</dbReference>
<dbReference type="GO" id="GO:0051537">
    <property type="term" value="F:2 iron, 2 sulfur cluster binding"/>
    <property type="evidence" value="ECO:0007669"/>
    <property type="project" value="UniProtKB-KW"/>
</dbReference>
<evidence type="ECO:0000256" key="13">
    <source>
        <dbReference type="HAMAP-Rule" id="MF_01694"/>
    </source>
</evidence>
<keyword evidence="11 13" id="KW-0411">Iron-sulfur</keyword>
<evidence type="ECO:0000256" key="10">
    <source>
        <dbReference type="ARBA" id="ARBA00023004"/>
    </source>
</evidence>
<sequence length="365" mass="38729">MSLDPRPSTLDLSIPRHDWTLTEVEALFARPFMDLVFEAATVHRRWFDPSEVQTSQLLSIKTGGCAENCGYCSQSAAFDTGLKAEKLMDATAVIAEAMAAKAGGASRFCMGAAWRELKDRDTPKLATMIAGVKALGLETCATLGMLTADQARQLKDAGLDYYNHNLDTGPDYYADVVTTRTYQDRLDTLEHVRSAGMKTCCGGIVGMGESRRDRAGLLHALAQDDVDGRLKLGRQPVDVGHPTGQQALGLALVARLVCPRAMVRLSAGREGMSAEMQALCFLAGANSIFVGGRLLTTSNPGEDADAALFALLDLRPMALASPPPLGEGDREAVEGASPTGVVWTEPPPSPSLRYGSTSPNGGGLA</sequence>
<evidence type="ECO:0000256" key="7">
    <source>
        <dbReference type="ARBA" id="ARBA00022714"/>
    </source>
</evidence>
<dbReference type="UniPathway" id="UPA00078">
    <property type="reaction ID" value="UER00162"/>
</dbReference>
<dbReference type="SUPFAM" id="SSF102114">
    <property type="entry name" value="Radical SAM enzymes"/>
    <property type="match status" value="1"/>
</dbReference>
<dbReference type="SFLD" id="SFLDG01060">
    <property type="entry name" value="BATS_domain_containing"/>
    <property type="match status" value="1"/>
</dbReference>
<keyword evidence="4 13" id="KW-0004">4Fe-4S</keyword>
<keyword evidence="8 13" id="KW-0479">Metal-binding</keyword>
<evidence type="ECO:0000256" key="2">
    <source>
        <dbReference type="ARBA" id="ARBA00010765"/>
    </source>
</evidence>
<evidence type="ECO:0000313" key="18">
    <source>
        <dbReference type="Proteomes" id="UP000215595"/>
    </source>
</evidence>
<feature type="binding site" evidence="13 14">
    <location>
        <position position="200"/>
    </location>
    <ligand>
        <name>[2Fe-2S] cluster</name>
        <dbReference type="ChEBI" id="CHEBI:190135"/>
    </ligand>
</feature>
<dbReference type="SFLD" id="SFLDF00272">
    <property type="entry name" value="biotin_synthase"/>
    <property type="match status" value="1"/>
</dbReference>
<feature type="binding site" evidence="13 14">
    <location>
        <position position="140"/>
    </location>
    <ligand>
        <name>[2Fe-2S] cluster</name>
        <dbReference type="ChEBI" id="CHEBI:190135"/>
    </ligand>
</feature>
<evidence type="ECO:0000256" key="15">
    <source>
        <dbReference type="SAM" id="MobiDB-lite"/>
    </source>
</evidence>
<dbReference type="InterPro" id="IPR010722">
    <property type="entry name" value="BATS_dom"/>
</dbReference>
<comment type="cofactor">
    <cofactor evidence="14">
        <name>[2Fe-2S] cluster</name>
        <dbReference type="ChEBI" id="CHEBI:190135"/>
    </cofactor>
    <text evidence="14">Binds 1 [2Fe-2S] cluster. The cluster is coordinated with 3 cysteines and 1 arginine.</text>
</comment>
<proteinExistence type="inferred from homology"/>
<dbReference type="SFLD" id="SFLDG01278">
    <property type="entry name" value="biotin_synthase_like"/>
    <property type="match status" value="1"/>
</dbReference>
<dbReference type="Pfam" id="PF04055">
    <property type="entry name" value="Radical_SAM"/>
    <property type="match status" value="1"/>
</dbReference>
<keyword evidence="5 13" id="KW-0808">Transferase</keyword>
<comment type="caution">
    <text evidence="17">The sequence shown here is derived from an EMBL/GenBank/DDBJ whole genome shotgun (WGS) entry which is preliminary data.</text>
</comment>
<comment type="cofactor">
    <cofactor evidence="13">
        <name>[2Fe-2S] cluster</name>
        <dbReference type="ChEBI" id="CHEBI:190135"/>
    </cofactor>
    <text evidence="13">Binds 1 [2Fe-2S] cluster. The cluster is coordinated with 3 cysteines and 1 arginine.</text>
</comment>
<name>A0A258FQ12_9CAUL</name>
<dbReference type="InterPro" id="IPR013785">
    <property type="entry name" value="Aldolase_TIM"/>
</dbReference>
<protein>
    <recommendedName>
        <fullName evidence="3 13">Biotin synthase</fullName>
        <ecNumber evidence="3 13">2.8.1.6</ecNumber>
    </recommendedName>
</protein>
<feature type="binding site" evidence="13 14">
    <location>
        <position position="264"/>
    </location>
    <ligand>
        <name>[2Fe-2S] cluster</name>
        <dbReference type="ChEBI" id="CHEBI:190135"/>
    </ligand>
</feature>
<accession>A0A258FQ12</accession>
<dbReference type="GO" id="GO:0004076">
    <property type="term" value="F:biotin synthase activity"/>
    <property type="evidence" value="ECO:0007669"/>
    <property type="project" value="UniProtKB-UniRule"/>
</dbReference>
<keyword evidence="7 13" id="KW-0001">2Fe-2S</keyword>
<evidence type="ECO:0000256" key="11">
    <source>
        <dbReference type="ARBA" id="ARBA00023014"/>
    </source>
</evidence>
<evidence type="ECO:0000256" key="5">
    <source>
        <dbReference type="ARBA" id="ARBA00022679"/>
    </source>
</evidence>
<organism evidence="17 18">
    <name type="scientific">Brevundimonas subvibrioides</name>
    <dbReference type="NCBI Taxonomy" id="74313"/>
    <lineage>
        <taxon>Bacteria</taxon>
        <taxon>Pseudomonadati</taxon>
        <taxon>Pseudomonadota</taxon>
        <taxon>Alphaproteobacteria</taxon>
        <taxon>Caulobacterales</taxon>
        <taxon>Caulobacteraceae</taxon>
        <taxon>Brevundimonas</taxon>
    </lineage>
</organism>
<dbReference type="InterPro" id="IPR002684">
    <property type="entry name" value="Biotin_synth/BioAB"/>
</dbReference>
<dbReference type="Proteomes" id="UP000215595">
    <property type="component" value="Unassembled WGS sequence"/>
</dbReference>
<dbReference type="GO" id="GO:0051539">
    <property type="term" value="F:4 iron, 4 sulfur cluster binding"/>
    <property type="evidence" value="ECO:0007669"/>
    <property type="project" value="UniProtKB-KW"/>
</dbReference>
<dbReference type="HAMAP" id="MF_01694">
    <property type="entry name" value="BioB"/>
    <property type="match status" value="1"/>
</dbReference>
<dbReference type="InterPro" id="IPR007197">
    <property type="entry name" value="rSAM"/>
</dbReference>
<comment type="similarity">
    <text evidence="2 13">Belongs to the radical SAM superfamily. Biotin synthase family.</text>
</comment>
<evidence type="ECO:0000259" key="16">
    <source>
        <dbReference type="PROSITE" id="PS51918"/>
    </source>
</evidence>
<dbReference type="PANTHER" id="PTHR22976">
    <property type="entry name" value="BIOTIN SYNTHASE"/>
    <property type="match status" value="1"/>
</dbReference>
<evidence type="ECO:0000256" key="8">
    <source>
        <dbReference type="ARBA" id="ARBA00022723"/>
    </source>
</evidence>
<dbReference type="InterPro" id="IPR024177">
    <property type="entry name" value="Biotin_synthase"/>
</dbReference>
<evidence type="ECO:0000256" key="1">
    <source>
        <dbReference type="ARBA" id="ARBA00004942"/>
    </source>
</evidence>
<comment type="function">
    <text evidence="13">Catalyzes the conversion of dethiobiotin (DTB) to biotin by the insertion of a sulfur atom into dethiobiotin via a radical-based mechanism.</text>
</comment>
<dbReference type="EMBL" id="NCEB01000013">
    <property type="protein sequence ID" value="OYX33842.1"/>
    <property type="molecule type" value="Genomic_DNA"/>
</dbReference>
<evidence type="ECO:0000256" key="9">
    <source>
        <dbReference type="ARBA" id="ARBA00022756"/>
    </source>
</evidence>
<evidence type="ECO:0000313" key="17">
    <source>
        <dbReference type="EMBL" id="OYX33842.1"/>
    </source>
</evidence>
<reference evidence="17 18" key="1">
    <citation type="submission" date="2017-03" db="EMBL/GenBank/DDBJ databases">
        <title>Lifting the veil on microbial sulfur biogeochemistry in mining wastewaters.</title>
        <authorList>
            <person name="Kantor R.S."/>
            <person name="Colenbrander Nelson T."/>
            <person name="Marshall S."/>
            <person name="Bennett D."/>
            <person name="Apte S."/>
            <person name="Camacho D."/>
            <person name="Thomas B.C."/>
            <person name="Warren L.A."/>
            <person name="Banfield J.F."/>
        </authorList>
    </citation>
    <scope>NUCLEOTIDE SEQUENCE [LARGE SCALE GENOMIC DNA]</scope>
    <source>
        <strain evidence="17">32-69-9</strain>
    </source>
</reference>
<gene>
    <name evidence="13" type="primary">bioB</name>
    <name evidence="17" type="ORF">B7Z01_07590</name>
</gene>
<dbReference type="SMART" id="SM00876">
    <property type="entry name" value="BATS"/>
    <property type="match status" value="1"/>
</dbReference>
<evidence type="ECO:0000256" key="3">
    <source>
        <dbReference type="ARBA" id="ARBA00012236"/>
    </source>
</evidence>
<evidence type="ECO:0000256" key="14">
    <source>
        <dbReference type="PIRSR" id="PIRSR001619-1"/>
    </source>
</evidence>
<dbReference type="EC" id="2.8.1.6" evidence="3 13"/>
<dbReference type="AlphaFoldDB" id="A0A258FQ12"/>
<feature type="binding site" evidence="13 14">
    <location>
        <position position="72"/>
    </location>
    <ligand>
        <name>[4Fe-4S] cluster</name>
        <dbReference type="ChEBI" id="CHEBI:49883"/>
        <note>4Fe-4S-S-AdoMet</note>
    </ligand>
</feature>
<dbReference type="GO" id="GO:0005506">
    <property type="term" value="F:iron ion binding"/>
    <property type="evidence" value="ECO:0007669"/>
    <property type="project" value="UniProtKB-UniRule"/>
</dbReference>
<dbReference type="NCBIfam" id="TIGR00433">
    <property type="entry name" value="bioB"/>
    <property type="match status" value="1"/>
</dbReference>